<evidence type="ECO:0000313" key="11">
    <source>
        <dbReference type="Proteomes" id="UP000536275"/>
    </source>
</evidence>
<comment type="caution">
    <text evidence="10">The sequence shown here is derived from an EMBL/GenBank/DDBJ whole genome shotgun (WGS) entry which is preliminary data.</text>
</comment>
<dbReference type="Pfam" id="PF04118">
    <property type="entry name" value="Dopey_N"/>
    <property type="match status" value="1"/>
</dbReference>
<keyword evidence="4" id="KW-0333">Golgi apparatus</keyword>
<dbReference type="EMBL" id="JABWAD010000068">
    <property type="protein sequence ID" value="KAF6060522.1"/>
    <property type="molecule type" value="Genomic_DNA"/>
</dbReference>
<keyword evidence="3" id="KW-0653">Protein transport</keyword>
<dbReference type="Pfam" id="PF24597">
    <property type="entry name" value="TPR_DOP1_M"/>
    <property type="match status" value="1"/>
</dbReference>
<comment type="similarity">
    <text evidence="6">Belongs to the DOP1 family.</text>
</comment>
<dbReference type="GO" id="GO:0000139">
    <property type="term" value="C:Golgi membrane"/>
    <property type="evidence" value="ECO:0007669"/>
    <property type="project" value="UniProtKB-SubCell"/>
</dbReference>
<keyword evidence="2" id="KW-0813">Transport</keyword>
<name>A0A8H6F1M4_CANAX</name>
<comment type="subcellular location">
    <subcellularLocation>
        <location evidence="1">Golgi apparatus membrane</location>
        <topology evidence="1">Peripheral membrane protein</topology>
    </subcellularLocation>
</comment>
<evidence type="ECO:0000256" key="6">
    <source>
        <dbReference type="ARBA" id="ARBA00046326"/>
    </source>
</evidence>
<dbReference type="GO" id="GO:0006895">
    <property type="term" value="P:Golgi to endosome transport"/>
    <property type="evidence" value="ECO:0007669"/>
    <property type="project" value="InterPro"/>
</dbReference>
<gene>
    <name evidence="10" type="ORF">FOB64_006719</name>
</gene>
<evidence type="ECO:0000256" key="3">
    <source>
        <dbReference type="ARBA" id="ARBA00022927"/>
    </source>
</evidence>
<dbReference type="GO" id="GO:0005829">
    <property type="term" value="C:cytosol"/>
    <property type="evidence" value="ECO:0007669"/>
    <property type="project" value="GOC"/>
</dbReference>
<dbReference type="InterPro" id="IPR056457">
    <property type="entry name" value="DOP1_C"/>
</dbReference>
<feature type="domain" description="DOP1 N-terminal" evidence="7">
    <location>
        <begin position="12"/>
        <end position="193"/>
    </location>
</feature>
<protein>
    <submittedName>
        <fullName evidence="10">Dopey, N-terminal family protein</fullName>
    </submittedName>
</protein>
<evidence type="ECO:0000259" key="8">
    <source>
        <dbReference type="Pfam" id="PF24597"/>
    </source>
</evidence>
<evidence type="ECO:0000256" key="1">
    <source>
        <dbReference type="ARBA" id="ARBA00004395"/>
    </source>
</evidence>
<sequence>MSSLLSKTKLSPKDKKYSQSVEKTLATFDSLEEWADYIAFLSRLQKSLQLNIDTAKESYYVPYSSQVSNRLALCLSSDLPNGVHQKALSVYEYIFDRLPESTLNKDINIWLPGLLPLFSYSSISVKPLQIKMFRHLILSQLSATTLRGISKPFILCLLAGLDDENSEVFGDVIELLDAYKSKLNNDSHFWQILSEEAQLCLKPEPGLLIRAMAISIDNPESFDVVVVRGFFDLMLSHIPLDSDVITNRITPTDREVLIMACSKITLRKDMSLNRRLWTYFLGPETEHESSKALTRTEYFKQYVEETLINGLLAMAHSDKIELKCDAFKILLPLIMDKWEIGNVLTPKLFSSFLKIAYNNRDHQDLMISASTLFDGVESIYIWSDIIGVILSDESDEEEHEFDVVHFVLKDFNVNEEEMATLHVPFAILCLLAKSTVTPKRLDTLELLINLVSARSLDTLDEGVTCCESEIINKIETWYSSSLKGESPDTPFSQGQVSFLIVNLLQKVYVDNMEDTRFCIKVAELLNHVRNFAMIKSSHGIQDSKLVEKILNISVPDFSCELNNQDGLLVAFGISKLVGIFSKSLNHETNEKVLKVLLSNLWSAVVSSDPANYQVEAVRAIFELETCYSLKKLEAGLVELFLALPENRRVKAFEILWIHSMSINESDRILEKPLQLLLDGCSDASSQNRLPIDEFLKQVIKTGASNRLLKLITNPILAFDFIVAENESLLLDDDLGQFSYFLNLVVKVITADVKSFRDCFNNELAVMDSKTKITLVKDNNWNISTYKSLLLSVIQKFFKLNLATEAFDDREQMQNYYSSIDNCLQILHLLVTGNENDFGDLLMFLIQISLKLSKTDTVSPIIEAVQSKFLQCIFYYLERATELRLNLNLLHVEEQNKNPLLINFICLGISKSESPILLEKWMSLLIKSLYLFGESVFSVLLVLNDTLIKKIDNSFDQFSTWQHFKDPQDFESSVDILFSGLEDLLTISHSYLMTSNIKQQAENQKNSNTDNGFLNTVISGVFQIESPAIRSSEQNKLYSILLAFHDAVRVSFKIWNWSDSKTTTPSTVNYYSDRSLTYISHKLKFRARKLLESLLDMERQEVVEPQMTLPSILKSILLRSNLPVFSELSRVAVDLDFDLNMKELSRFLVDFLNFIDNDSVADIWNHIMVFFKDVLTHVGAFDEILSDCLLICSGLSKKLASIKNRDHKYQKELGDIFVRLFNQVLNLKQFLVSDMSKNNTKTTRKGDLVSSKPDLENNFSTLCQIIPVFEDILPDSDKVSSLANLTVTNFIIARTKSKTVSEIPEDVVVIINILGESNSCRSWKTLVSDLFMDKSFFNNTSSMSSVWRSVINSWMVHDKERFGEIISRITVTSGASPSNLFVWNEIPRKNKSTNFLSFRTVRSSPLRQPPIERKHGISLDEESIIQSNKSNSISDLPAISNAPSSPPASIRFRNTMRPTRSIEDIPKKESNTTADLNQQFSKHSKDHNFREFGFLGQNIVHSKVSDDVDTYSHSVLEKVNSTLEELHNYDGNWRANSIDNNENSEPTETDPVSVAKKFTENIDLKRQEVLDNSTPIKPLSREGIAQSQIKSGLLQSTWWSSAKWSKLRKIVKSKSISREEAINSTLLMSELECTNKMELRKRYDFLEKYINRNPNRTTTRGKGRVTKTR</sequence>
<dbReference type="GO" id="GO:0015031">
    <property type="term" value="P:protein transport"/>
    <property type="evidence" value="ECO:0007669"/>
    <property type="project" value="UniProtKB-KW"/>
</dbReference>
<evidence type="ECO:0000256" key="5">
    <source>
        <dbReference type="ARBA" id="ARBA00023136"/>
    </source>
</evidence>
<organism evidence="10 11">
    <name type="scientific">Candida albicans</name>
    <name type="common">Yeast</name>
    <dbReference type="NCBI Taxonomy" id="5476"/>
    <lineage>
        <taxon>Eukaryota</taxon>
        <taxon>Fungi</taxon>
        <taxon>Dikarya</taxon>
        <taxon>Ascomycota</taxon>
        <taxon>Saccharomycotina</taxon>
        <taxon>Pichiomycetes</taxon>
        <taxon>Debaryomycetaceae</taxon>
        <taxon>Candida/Lodderomyces clade</taxon>
        <taxon>Candida</taxon>
    </lineage>
</organism>
<dbReference type="PANTHER" id="PTHR14042">
    <property type="entry name" value="DOPEY-RELATED"/>
    <property type="match status" value="1"/>
</dbReference>
<dbReference type="GO" id="GO:0005802">
    <property type="term" value="C:trans-Golgi network"/>
    <property type="evidence" value="ECO:0007669"/>
    <property type="project" value="TreeGrafter"/>
</dbReference>
<feature type="domain" description="DOP1-like C-terminal" evidence="9">
    <location>
        <begin position="1146"/>
        <end position="1384"/>
    </location>
</feature>
<dbReference type="InterPro" id="IPR056458">
    <property type="entry name" value="TPR_DOP1_M"/>
</dbReference>
<dbReference type="PANTHER" id="PTHR14042:SF24">
    <property type="entry name" value="PROTEIN DOPEY-1 HOMOLOG"/>
    <property type="match status" value="1"/>
</dbReference>
<feature type="domain" description="DOP1-like middle TPR" evidence="8">
    <location>
        <begin position="298"/>
        <end position="478"/>
    </location>
</feature>
<keyword evidence="5" id="KW-0472">Membrane</keyword>
<dbReference type="Proteomes" id="UP000536275">
    <property type="component" value="Unassembled WGS sequence"/>
</dbReference>
<evidence type="ECO:0000256" key="4">
    <source>
        <dbReference type="ARBA" id="ARBA00023034"/>
    </source>
</evidence>
<dbReference type="InterPro" id="IPR040314">
    <property type="entry name" value="DOP1"/>
</dbReference>
<dbReference type="GO" id="GO:0005768">
    <property type="term" value="C:endosome"/>
    <property type="evidence" value="ECO:0007669"/>
    <property type="project" value="TreeGrafter"/>
</dbReference>
<evidence type="ECO:0000259" key="9">
    <source>
        <dbReference type="Pfam" id="PF24598"/>
    </source>
</evidence>
<evidence type="ECO:0000256" key="2">
    <source>
        <dbReference type="ARBA" id="ARBA00022448"/>
    </source>
</evidence>
<dbReference type="InterPro" id="IPR007249">
    <property type="entry name" value="DOP1_N"/>
</dbReference>
<dbReference type="Pfam" id="PF24598">
    <property type="entry name" value="DOP1_C"/>
    <property type="match status" value="1"/>
</dbReference>
<reference evidence="10 11" key="1">
    <citation type="submission" date="2020-03" db="EMBL/GenBank/DDBJ databases">
        <title>FDA dAtabase for Regulatory Grade micrObial Sequences (FDA-ARGOS): Supporting development and validation of Infectious Disease Dx tests.</title>
        <authorList>
            <person name="Campos J."/>
            <person name="Goldberg B."/>
            <person name="Tallon L."/>
            <person name="Sadzewicz L."/>
            <person name="Vavikolanu K."/>
            <person name="Mehta A."/>
            <person name="Aluvathingal J."/>
            <person name="Nadendla S."/>
            <person name="Nandy P."/>
            <person name="Geyer C."/>
            <person name="Yan Y."/>
            <person name="Sichtig H."/>
        </authorList>
    </citation>
    <scope>NUCLEOTIDE SEQUENCE [LARGE SCALE GENOMIC DNA]</scope>
    <source>
        <strain evidence="10 11">FDAARGOS_656</strain>
    </source>
</reference>
<accession>A0A8H6F1M4</accession>
<evidence type="ECO:0000259" key="7">
    <source>
        <dbReference type="Pfam" id="PF04118"/>
    </source>
</evidence>
<proteinExistence type="inferred from homology"/>
<evidence type="ECO:0000313" key="10">
    <source>
        <dbReference type="EMBL" id="KAF6060522.1"/>
    </source>
</evidence>